<evidence type="ECO:0000256" key="1">
    <source>
        <dbReference type="ARBA" id="ARBA00001936"/>
    </source>
</evidence>
<evidence type="ECO:0000256" key="17">
    <source>
        <dbReference type="ARBA" id="ARBA00023211"/>
    </source>
</evidence>
<dbReference type="Gene3D" id="3.90.550.10">
    <property type="entry name" value="Spore Coat Polysaccharide Biosynthesis Protein SpsA, Chain A"/>
    <property type="match status" value="1"/>
</dbReference>
<feature type="non-terminal residue" evidence="26">
    <location>
        <position position="1"/>
    </location>
</feature>
<evidence type="ECO:0000256" key="25">
    <source>
        <dbReference type="PIRSR" id="PIRSR607754-3"/>
    </source>
</evidence>
<keyword evidence="15 25" id="KW-1015">Disulfide bond</keyword>
<dbReference type="EnsemblMetazoa" id="CapteT195913">
    <property type="protein sequence ID" value="CapteP195913"/>
    <property type="gene ID" value="CapteG195913"/>
</dbReference>
<evidence type="ECO:0000256" key="12">
    <source>
        <dbReference type="ARBA" id="ARBA00022989"/>
    </source>
</evidence>
<comment type="subcellular location">
    <subcellularLocation>
        <location evidence="2">Golgi apparatus membrane</location>
        <topology evidence="2">Single-pass type II membrane protein</topology>
    </subcellularLocation>
</comment>
<comment type="similarity">
    <text evidence="4">Belongs to the glycosyltransferase 16 (GT16) protein family.</text>
</comment>
<evidence type="ECO:0000313" key="28">
    <source>
        <dbReference type="Proteomes" id="UP000014760"/>
    </source>
</evidence>
<dbReference type="InterPro" id="IPR007754">
    <property type="entry name" value="GlcNAc_II"/>
</dbReference>
<evidence type="ECO:0000256" key="9">
    <source>
        <dbReference type="ARBA" id="ARBA00022692"/>
    </source>
</evidence>
<comment type="catalytic activity">
    <reaction evidence="22">
        <text>an N(4)-{beta-D-GlcNAc-(1-&gt;2)-alpha-D-Man-(1-&gt;3)-[alpha-D-Man-(1-&gt;6)]-beta-D-Man-(1-&gt;4)-beta-D-GlcNAc-(1-&gt;4)-beta-D-GlcNAc}-L-asparaginyl-[protein] + UDP-N-acetyl-alpha-D-glucosamine = N(4)-{beta-D-GlcNAc-(1-&gt;2)-alpha-D-Man-(1-&gt;3)-[beta-D-GlcNAc-(1-&gt;2)-alpha-D-Man-(1-&gt;6)]-beta-D-Man-(1-&gt;4)-beta-D-GlcNAc-(1-&gt;4)-beta-D-GlcNAc}-L-asparaginyl-[protein] + UDP + H(+)</text>
        <dbReference type="Rhea" id="RHEA:12941"/>
        <dbReference type="Rhea" id="RHEA-COMP:13526"/>
        <dbReference type="Rhea" id="RHEA-COMP:14369"/>
        <dbReference type="ChEBI" id="CHEBI:15378"/>
        <dbReference type="ChEBI" id="CHEBI:57705"/>
        <dbReference type="ChEBI" id="CHEBI:58223"/>
        <dbReference type="ChEBI" id="CHEBI:60615"/>
        <dbReference type="ChEBI" id="CHEBI:60651"/>
        <dbReference type="EC" id="2.4.1.143"/>
    </reaction>
</comment>
<evidence type="ECO:0000256" key="20">
    <source>
        <dbReference type="ARBA" id="ARBA00032552"/>
    </source>
</evidence>
<gene>
    <name evidence="26" type="ORF">CAPTEDRAFT_195913</name>
</gene>
<accession>R7VGI0</accession>
<dbReference type="EC" id="2.4.1.143" evidence="5"/>
<evidence type="ECO:0000256" key="8">
    <source>
        <dbReference type="ARBA" id="ARBA00022679"/>
    </source>
</evidence>
<dbReference type="Proteomes" id="UP000014760">
    <property type="component" value="Unassembled WGS sequence"/>
</dbReference>
<comment type="cofactor">
    <cofactor evidence="1 24">
        <name>Mn(2+)</name>
        <dbReference type="ChEBI" id="CHEBI:29035"/>
    </cofactor>
</comment>
<keyword evidence="10 24" id="KW-0479">Metal-binding</keyword>
<keyword evidence="11" id="KW-0735">Signal-anchor</keyword>
<evidence type="ECO:0000313" key="27">
    <source>
        <dbReference type="EnsemblMetazoa" id="CapteP195913"/>
    </source>
</evidence>
<evidence type="ECO:0000256" key="16">
    <source>
        <dbReference type="ARBA" id="ARBA00023180"/>
    </source>
</evidence>
<keyword evidence="17 24" id="KW-0464">Manganese</keyword>
<dbReference type="EMBL" id="KB294297">
    <property type="protein sequence ID" value="ELU14795.1"/>
    <property type="molecule type" value="Genomic_DNA"/>
</dbReference>
<protein>
    <recommendedName>
        <fullName evidence="6">Alpha-1,6-mannosyl-glycoprotein 2-beta-N-acetylglucosaminyltransferase</fullName>
        <ecNumber evidence="5">2.4.1.143</ecNumber>
    </recommendedName>
    <alternativeName>
        <fullName evidence="21">Beta-1,2-N-acetylglucosaminyltransferase II</fullName>
    </alternativeName>
    <alternativeName>
        <fullName evidence="20">GlcNAc-T II</fullName>
    </alternativeName>
    <alternativeName>
        <fullName evidence="19">Mannoside acetylglucosaminyltransferase 2</fullName>
    </alternativeName>
    <alternativeName>
        <fullName evidence="18">N-glycosyl-oligosaccharide-glycoprotein N-acetylglucosaminyltransferase II</fullName>
    </alternativeName>
</protein>
<keyword evidence="16" id="KW-0325">Glycoprotein</keyword>
<organism evidence="26">
    <name type="scientific">Capitella teleta</name>
    <name type="common">Polychaete worm</name>
    <dbReference type="NCBI Taxonomy" id="283909"/>
    <lineage>
        <taxon>Eukaryota</taxon>
        <taxon>Metazoa</taxon>
        <taxon>Spiralia</taxon>
        <taxon>Lophotrochozoa</taxon>
        <taxon>Annelida</taxon>
        <taxon>Polychaeta</taxon>
        <taxon>Sedentaria</taxon>
        <taxon>Scolecida</taxon>
        <taxon>Capitellidae</taxon>
        <taxon>Capitella</taxon>
    </lineage>
</organism>
<evidence type="ECO:0000256" key="22">
    <source>
        <dbReference type="ARBA" id="ARBA00093257"/>
    </source>
</evidence>
<evidence type="ECO:0000256" key="19">
    <source>
        <dbReference type="ARBA" id="ARBA00031203"/>
    </source>
</evidence>
<reference evidence="26 28" key="2">
    <citation type="journal article" date="2013" name="Nature">
        <title>Insights into bilaterian evolution from three spiralian genomes.</title>
        <authorList>
            <person name="Simakov O."/>
            <person name="Marletaz F."/>
            <person name="Cho S.J."/>
            <person name="Edsinger-Gonzales E."/>
            <person name="Havlak P."/>
            <person name="Hellsten U."/>
            <person name="Kuo D.H."/>
            <person name="Larsson T."/>
            <person name="Lv J."/>
            <person name="Arendt D."/>
            <person name="Savage R."/>
            <person name="Osoegawa K."/>
            <person name="de Jong P."/>
            <person name="Grimwood J."/>
            <person name="Chapman J.A."/>
            <person name="Shapiro H."/>
            <person name="Aerts A."/>
            <person name="Otillar R.P."/>
            <person name="Terry A.Y."/>
            <person name="Boore J.L."/>
            <person name="Grigoriev I.V."/>
            <person name="Lindberg D.R."/>
            <person name="Seaver E.C."/>
            <person name="Weisblat D.A."/>
            <person name="Putnam N.H."/>
            <person name="Rokhsar D.S."/>
        </authorList>
    </citation>
    <scope>NUCLEOTIDE SEQUENCE</scope>
    <source>
        <strain evidence="26 28">I ESC-2004</strain>
    </source>
</reference>
<evidence type="ECO:0000256" key="5">
    <source>
        <dbReference type="ARBA" id="ARBA00012613"/>
    </source>
</evidence>
<dbReference type="PANTHER" id="PTHR12871">
    <property type="entry name" value="BETA-1,2-N-ACETYLGLUCOSAMINYLTRANSFERASE II"/>
    <property type="match status" value="1"/>
</dbReference>
<keyword evidence="28" id="KW-1185">Reference proteome</keyword>
<evidence type="ECO:0000256" key="15">
    <source>
        <dbReference type="ARBA" id="ARBA00023157"/>
    </source>
</evidence>
<keyword evidence="8" id="KW-0808">Transferase</keyword>
<dbReference type="HOGENOM" id="CLU_1639581_0_0_1"/>
<feature type="binding site" evidence="23">
    <location>
        <begin position="58"/>
        <end position="62"/>
    </location>
    <ligand>
        <name>substrate</name>
    </ligand>
</feature>
<dbReference type="PANTHER" id="PTHR12871:SF0">
    <property type="entry name" value="ALPHA-1,6-MANNOSYL-GLYCOPROTEIN 2-BETA-N-ACETYLGLUCOSAMINYLTRANSFERASE"/>
    <property type="match status" value="1"/>
</dbReference>
<reference evidence="28" key="1">
    <citation type="submission" date="2012-12" db="EMBL/GenBank/DDBJ databases">
        <authorList>
            <person name="Hellsten U."/>
            <person name="Grimwood J."/>
            <person name="Chapman J.A."/>
            <person name="Shapiro H."/>
            <person name="Aerts A."/>
            <person name="Otillar R.P."/>
            <person name="Terry A.Y."/>
            <person name="Boore J.L."/>
            <person name="Simakov O."/>
            <person name="Marletaz F."/>
            <person name="Cho S.-J."/>
            <person name="Edsinger-Gonzales E."/>
            <person name="Havlak P."/>
            <person name="Kuo D.-H."/>
            <person name="Larsson T."/>
            <person name="Lv J."/>
            <person name="Arendt D."/>
            <person name="Savage R."/>
            <person name="Osoegawa K."/>
            <person name="de Jong P."/>
            <person name="Lindberg D.R."/>
            <person name="Seaver E.C."/>
            <person name="Weisblat D.A."/>
            <person name="Putnam N.H."/>
            <person name="Grigoriev I.V."/>
            <person name="Rokhsar D.S."/>
        </authorList>
    </citation>
    <scope>NUCLEOTIDE SEQUENCE</scope>
    <source>
        <strain evidence="28">I ESC-2004</strain>
    </source>
</reference>
<dbReference type="STRING" id="283909.R7VGI0"/>
<evidence type="ECO:0000256" key="4">
    <source>
        <dbReference type="ARBA" id="ARBA00011011"/>
    </source>
</evidence>
<dbReference type="GO" id="GO:0006487">
    <property type="term" value="P:protein N-linked glycosylation"/>
    <property type="evidence" value="ECO:0007669"/>
    <property type="project" value="TreeGrafter"/>
</dbReference>
<evidence type="ECO:0000313" key="26">
    <source>
        <dbReference type="EMBL" id="ELU14795.1"/>
    </source>
</evidence>
<keyword evidence="14" id="KW-0472">Membrane</keyword>
<keyword evidence="12" id="KW-1133">Transmembrane helix</keyword>
<comment type="pathway">
    <text evidence="3">Protein modification; protein glycosylation.</text>
</comment>
<dbReference type="GO" id="GO:0008455">
    <property type="term" value="F:alpha-1,6-mannosylglycoprotein 2-beta-N-acetylglucosaminyltransferase activity"/>
    <property type="evidence" value="ECO:0007669"/>
    <property type="project" value="UniProtKB-EC"/>
</dbReference>
<sequence>VMQIFYPFAIQIHPTEFPGESPKDCPRDIKQGEAIKRNCVNAKYPDKYGHYREAKYCQTKHHWFWKLSHVFDHMNVTSSFTGPMLFIEEDHYMVEDFIPVLRKMYRLKENKEYMSVGSEYGHPRNPNTLGFTTFCSDNGGIGLVNMSHNRCPKPPTVNEQKL</sequence>
<dbReference type="EMBL" id="AMQN01038497">
    <property type="status" value="NOT_ANNOTATED_CDS"/>
    <property type="molecule type" value="Genomic_DNA"/>
</dbReference>
<evidence type="ECO:0000256" key="21">
    <source>
        <dbReference type="ARBA" id="ARBA00032915"/>
    </source>
</evidence>
<dbReference type="UniPathway" id="UPA00378"/>
<feature type="disulfide bond" evidence="25">
    <location>
        <begin position="25"/>
        <end position="39"/>
    </location>
</feature>
<feature type="binding site" evidence="24">
    <location>
        <position position="90"/>
    </location>
    <ligand>
        <name>Mn(2+)</name>
        <dbReference type="ChEBI" id="CHEBI:29035"/>
    </ligand>
</feature>
<evidence type="ECO:0000256" key="18">
    <source>
        <dbReference type="ARBA" id="ARBA00029663"/>
    </source>
</evidence>
<name>R7VGI0_CAPTE</name>
<dbReference type="GO" id="GO:0005795">
    <property type="term" value="C:Golgi stack"/>
    <property type="evidence" value="ECO:0007669"/>
    <property type="project" value="InterPro"/>
</dbReference>
<evidence type="ECO:0000256" key="3">
    <source>
        <dbReference type="ARBA" id="ARBA00004922"/>
    </source>
</evidence>
<dbReference type="GO" id="GO:0000139">
    <property type="term" value="C:Golgi membrane"/>
    <property type="evidence" value="ECO:0007669"/>
    <property type="project" value="UniProtKB-SubCell"/>
</dbReference>
<dbReference type="GO" id="GO:0009312">
    <property type="term" value="P:oligosaccharide biosynthetic process"/>
    <property type="evidence" value="ECO:0007669"/>
    <property type="project" value="InterPro"/>
</dbReference>
<evidence type="ECO:0000256" key="10">
    <source>
        <dbReference type="ARBA" id="ARBA00022723"/>
    </source>
</evidence>
<keyword evidence="7" id="KW-0328">Glycosyltransferase</keyword>
<dbReference type="AlphaFoldDB" id="R7VGI0"/>
<evidence type="ECO:0000256" key="7">
    <source>
        <dbReference type="ARBA" id="ARBA00022676"/>
    </source>
</evidence>
<keyword evidence="13" id="KW-0333">Golgi apparatus</keyword>
<dbReference type="Pfam" id="PF05060">
    <property type="entry name" value="MGAT2"/>
    <property type="match status" value="1"/>
</dbReference>
<keyword evidence="9" id="KW-0812">Transmembrane</keyword>
<evidence type="ECO:0000256" key="14">
    <source>
        <dbReference type="ARBA" id="ARBA00023136"/>
    </source>
</evidence>
<evidence type="ECO:0000256" key="13">
    <source>
        <dbReference type="ARBA" id="ARBA00023034"/>
    </source>
</evidence>
<evidence type="ECO:0000256" key="6">
    <source>
        <dbReference type="ARBA" id="ARBA00014817"/>
    </source>
</evidence>
<evidence type="ECO:0000256" key="24">
    <source>
        <dbReference type="PIRSR" id="PIRSR607754-2"/>
    </source>
</evidence>
<evidence type="ECO:0000256" key="11">
    <source>
        <dbReference type="ARBA" id="ARBA00022968"/>
    </source>
</evidence>
<dbReference type="GO" id="GO:0046872">
    <property type="term" value="F:metal ion binding"/>
    <property type="evidence" value="ECO:0007669"/>
    <property type="project" value="UniProtKB-KW"/>
</dbReference>
<proteinExistence type="inferred from homology"/>
<dbReference type="InterPro" id="IPR029044">
    <property type="entry name" value="Nucleotide-diphossugar_trans"/>
</dbReference>
<dbReference type="OrthoDB" id="6019616at2759"/>
<reference evidence="27" key="3">
    <citation type="submission" date="2015-06" db="UniProtKB">
        <authorList>
            <consortium name="EnsemblMetazoa"/>
        </authorList>
    </citation>
    <scope>IDENTIFICATION</scope>
</reference>
<dbReference type="OMA" id="KNCFNAN"/>
<evidence type="ECO:0000256" key="2">
    <source>
        <dbReference type="ARBA" id="ARBA00004323"/>
    </source>
</evidence>
<evidence type="ECO:0000256" key="23">
    <source>
        <dbReference type="PIRSR" id="PIRSR607754-1"/>
    </source>
</evidence>